<feature type="domain" description="BPL/LPL catalytic" evidence="4">
    <location>
        <begin position="82"/>
        <end position="271"/>
    </location>
</feature>
<dbReference type="PANTHER" id="PTHR12835:SF5">
    <property type="entry name" value="BIOTIN--PROTEIN LIGASE"/>
    <property type="match status" value="1"/>
</dbReference>
<dbReference type="InterPro" id="IPR045864">
    <property type="entry name" value="aa-tRNA-synth_II/BPL/LPL"/>
</dbReference>
<dbReference type="Gene3D" id="1.10.10.10">
    <property type="entry name" value="Winged helix-like DNA-binding domain superfamily/Winged helix DNA-binding domain"/>
    <property type="match status" value="1"/>
</dbReference>
<organism evidence="5 6">
    <name type="scientific">Thermoproteota archaeon</name>
    <dbReference type="NCBI Taxonomy" id="2056631"/>
    <lineage>
        <taxon>Archaea</taxon>
        <taxon>Thermoproteota</taxon>
    </lineage>
</organism>
<gene>
    <name evidence="5" type="ORF">DSO08_04980</name>
</gene>
<dbReference type="GO" id="GO:0004077">
    <property type="term" value="F:biotin--[biotin carboxyl-carrier protein] ligase activity"/>
    <property type="evidence" value="ECO:0007669"/>
    <property type="project" value="UniProtKB-EC"/>
</dbReference>
<dbReference type="Gene3D" id="3.30.930.10">
    <property type="entry name" value="Bira Bifunctional Protein, Domain 2"/>
    <property type="match status" value="1"/>
</dbReference>
<dbReference type="NCBIfam" id="TIGR00121">
    <property type="entry name" value="birA_ligase"/>
    <property type="match status" value="1"/>
</dbReference>
<name>A0A523BAE5_9CREN</name>
<dbReference type="InterPro" id="IPR036388">
    <property type="entry name" value="WH-like_DNA-bd_sf"/>
</dbReference>
<dbReference type="InterPro" id="IPR036390">
    <property type="entry name" value="WH_DNA-bd_sf"/>
</dbReference>
<keyword evidence="1 5" id="KW-0436">Ligase</keyword>
<dbReference type="EC" id="6.3.4.15" evidence="5"/>
<dbReference type="GO" id="GO:0005737">
    <property type="term" value="C:cytoplasm"/>
    <property type="evidence" value="ECO:0007669"/>
    <property type="project" value="TreeGrafter"/>
</dbReference>
<dbReference type="GO" id="GO:0005524">
    <property type="term" value="F:ATP binding"/>
    <property type="evidence" value="ECO:0007669"/>
    <property type="project" value="UniProtKB-KW"/>
</dbReference>
<dbReference type="InterPro" id="IPR030855">
    <property type="entry name" value="Bifunct_BirA"/>
</dbReference>
<evidence type="ECO:0000256" key="1">
    <source>
        <dbReference type="ARBA" id="ARBA00022598"/>
    </source>
</evidence>
<evidence type="ECO:0000313" key="6">
    <source>
        <dbReference type="Proteomes" id="UP000315399"/>
    </source>
</evidence>
<sequence>MPYKSTPSAPHGFFVVGLSNRVDELLAAGSFISGQQIAKDFGVSRTAVFKRIQQLRKLGYCIEGVQKKGYRLVPRFDGLLPLEIKTRLKTKIFGKEIITLDSVDSTQAYLNKLAEKGSPEGTLVLALEQTHGRGRMSRSWSSPRGGLWFSLLLRPSIPPKELHKLTLLFGVAIVASLKPFGIDAALKWPNDVLVGRRKLCGILLEASTEADRVGHVIAGIGINANNSFADLPSEIRNSAVSIRDLLGTKIDRAELLCGILKNSEDLYLEASYSGFSKILSLWRMSSCTLGQKVEVSSPDGILSGLAVDIDEDGYLLVRCHDGLKKIYSGDVTLL</sequence>
<evidence type="ECO:0000256" key="3">
    <source>
        <dbReference type="ARBA" id="ARBA00022840"/>
    </source>
</evidence>
<dbReference type="Gene3D" id="2.30.30.100">
    <property type="match status" value="1"/>
</dbReference>
<dbReference type="SUPFAM" id="SSF46785">
    <property type="entry name" value="Winged helix' DNA-binding domain"/>
    <property type="match status" value="1"/>
</dbReference>
<proteinExistence type="inferred from homology"/>
<dbReference type="PANTHER" id="PTHR12835">
    <property type="entry name" value="BIOTIN PROTEIN LIGASE"/>
    <property type="match status" value="1"/>
</dbReference>
<dbReference type="HAMAP" id="MF_00978">
    <property type="entry name" value="Bifunct_BirA"/>
    <property type="match status" value="1"/>
</dbReference>
<dbReference type="InterPro" id="IPR004408">
    <property type="entry name" value="Biotin_CoA_COase_ligase"/>
</dbReference>
<dbReference type="SUPFAM" id="SSF50037">
    <property type="entry name" value="C-terminal domain of transcriptional repressors"/>
    <property type="match status" value="1"/>
</dbReference>
<keyword evidence="3" id="KW-0067">ATP-binding</keyword>
<dbReference type="InterPro" id="IPR004143">
    <property type="entry name" value="BPL_LPL_catalytic"/>
</dbReference>
<protein>
    <submittedName>
        <fullName evidence="5">Biotin--[acetyl-CoA-carboxylase] ligase</fullName>
        <ecNumber evidence="5">6.3.4.15</ecNumber>
    </submittedName>
</protein>
<dbReference type="Pfam" id="PF02237">
    <property type="entry name" value="BPL_C"/>
    <property type="match status" value="1"/>
</dbReference>
<dbReference type="InterPro" id="IPR008988">
    <property type="entry name" value="Transcriptional_repressor_C"/>
</dbReference>
<dbReference type="InterPro" id="IPR003142">
    <property type="entry name" value="BPL_C"/>
</dbReference>
<dbReference type="SUPFAM" id="SSF55681">
    <property type="entry name" value="Class II aaRS and biotin synthetases"/>
    <property type="match status" value="1"/>
</dbReference>
<dbReference type="InterPro" id="IPR013196">
    <property type="entry name" value="HTH_11"/>
</dbReference>
<dbReference type="Proteomes" id="UP000315399">
    <property type="component" value="Unassembled WGS sequence"/>
</dbReference>
<evidence type="ECO:0000256" key="2">
    <source>
        <dbReference type="ARBA" id="ARBA00022741"/>
    </source>
</evidence>
<dbReference type="CDD" id="cd16442">
    <property type="entry name" value="BPL"/>
    <property type="match status" value="1"/>
</dbReference>
<dbReference type="EMBL" id="QNVH01000052">
    <property type="protein sequence ID" value="TDA37903.1"/>
    <property type="molecule type" value="Genomic_DNA"/>
</dbReference>
<dbReference type="AlphaFoldDB" id="A0A523BAE5"/>
<evidence type="ECO:0000313" key="5">
    <source>
        <dbReference type="EMBL" id="TDA37903.1"/>
    </source>
</evidence>
<dbReference type="GO" id="GO:0006355">
    <property type="term" value="P:regulation of DNA-templated transcription"/>
    <property type="evidence" value="ECO:0007669"/>
    <property type="project" value="InterPro"/>
</dbReference>
<accession>A0A523BAE5</accession>
<dbReference type="Pfam" id="PF08279">
    <property type="entry name" value="HTH_11"/>
    <property type="match status" value="1"/>
</dbReference>
<comment type="caution">
    <text evidence="5">The sequence shown here is derived from an EMBL/GenBank/DDBJ whole genome shotgun (WGS) entry which is preliminary data.</text>
</comment>
<dbReference type="PROSITE" id="PS51733">
    <property type="entry name" value="BPL_LPL_CATALYTIC"/>
    <property type="match status" value="1"/>
</dbReference>
<evidence type="ECO:0000259" key="4">
    <source>
        <dbReference type="PROSITE" id="PS51733"/>
    </source>
</evidence>
<dbReference type="PROSITE" id="PS00519">
    <property type="entry name" value="HTH_ASNC_1"/>
    <property type="match status" value="1"/>
</dbReference>
<dbReference type="Pfam" id="PF03099">
    <property type="entry name" value="BPL_LplA_LipB"/>
    <property type="match status" value="1"/>
</dbReference>
<dbReference type="InterPro" id="IPR019885">
    <property type="entry name" value="Tscrpt_reg_HTH_AsnC-type_CS"/>
</dbReference>
<reference evidence="5 6" key="1">
    <citation type="journal article" date="2019" name="Nat. Microbiol.">
        <title>Expanding anaerobic alkane metabolism in the domain of Archaea.</title>
        <authorList>
            <person name="Wang Y."/>
            <person name="Wegener G."/>
            <person name="Hou J."/>
            <person name="Wang F."/>
            <person name="Xiao X."/>
        </authorList>
    </citation>
    <scope>NUCLEOTIDE SEQUENCE [LARGE SCALE GENOMIC DNA]</scope>
    <source>
        <strain evidence="5">WYZ-LMO10</strain>
    </source>
</reference>
<keyword evidence="2" id="KW-0547">Nucleotide-binding</keyword>